<sequence length="92" mass="10030">MKSTIRYAMKAKTSTVYQITFQNELQSMGTYFLRRASIVSTLGTSWATASPVKDYGPGSHSSLIAASITGPSVVTTVGKRVRPGLMREQSPW</sequence>
<dbReference type="Proteomes" id="UP001501170">
    <property type="component" value="Unassembled WGS sequence"/>
</dbReference>
<keyword evidence="2" id="KW-1185">Reference proteome</keyword>
<proteinExistence type="predicted"/>
<gene>
    <name evidence="1" type="ORF">GCM10009855_02760</name>
</gene>
<accession>A0ABP5U1H8</accession>
<protein>
    <submittedName>
        <fullName evidence="1">Uncharacterized protein</fullName>
    </submittedName>
</protein>
<name>A0ABP5U1H8_9ACTN</name>
<comment type="caution">
    <text evidence="1">The sequence shown here is derived from an EMBL/GenBank/DDBJ whole genome shotgun (WGS) entry which is preliminary data.</text>
</comment>
<organism evidence="1 2">
    <name type="scientific">Gordonia cholesterolivorans</name>
    <dbReference type="NCBI Taxonomy" id="559625"/>
    <lineage>
        <taxon>Bacteria</taxon>
        <taxon>Bacillati</taxon>
        <taxon>Actinomycetota</taxon>
        <taxon>Actinomycetes</taxon>
        <taxon>Mycobacteriales</taxon>
        <taxon>Gordoniaceae</taxon>
        <taxon>Gordonia</taxon>
    </lineage>
</organism>
<evidence type="ECO:0000313" key="1">
    <source>
        <dbReference type="EMBL" id="GAA2366892.1"/>
    </source>
</evidence>
<reference evidence="2" key="1">
    <citation type="journal article" date="2019" name="Int. J. Syst. Evol. Microbiol.">
        <title>The Global Catalogue of Microorganisms (GCM) 10K type strain sequencing project: providing services to taxonomists for standard genome sequencing and annotation.</title>
        <authorList>
            <consortium name="The Broad Institute Genomics Platform"/>
            <consortium name="The Broad Institute Genome Sequencing Center for Infectious Disease"/>
            <person name="Wu L."/>
            <person name="Ma J."/>
        </authorList>
    </citation>
    <scope>NUCLEOTIDE SEQUENCE [LARGE SCALE GENOMIC DNA]</scope>
    <source>
        <strain evidence="2">JCM 16227</strain>
    </source>
</reference>
<evidence type="ECO:0000313" key="2">
    <source>
        <dbReference type="Proteomes" id="UP001501170"/>
    </source>
</evidence>
<dbReference type="EMBL" id="BAAARB010000001">
    <property type="protein sequence ID" value="GAA2366892.1"/>
    <property type="molecule type" value="Genomic_DNA"/>
</dbReference>